<dbReference type="PANTHER" id="PTHR47657">
    <property type="entry name" value="STEROL REGULATORY ELEMENT-BINDING PROTEIN ECM22"/>
    <property type="match status" value="1"/>
</dbReference>
<comment type="caution">
    <text evidence="2">The sequence shown here is derived from an EMBL/GenBank/DDBJ whole genome shotgun (WGS) entry which is preliminary data.</text>
</comment>
<dbReference type="Pfam" id="PF12013">
    <property type="entry name" value="OrsD"/>
    <property type="match status" value="1"/>
</dbReference>
<accession>A0A8K0R2X9</accession>
<dbReference type="OrthoDB" id="416217at2759"/>
<feature type="domain" description="C2H2-type" evidence="1">
    <location>
        <begin position="103"/>
        <end position="128"/>
    </location>
</feature>
<organism evidence="2 3">
    <name type="scientific">Paraphoma chrysanthemicola</name>
    <dbReference type="NCBI Taxonomy" id="798071"/>
    <lineage>
        <taxon>Eukaryota</taxon>
        <taxon>Fungi</taxon>
        <taxon>Dikarya</taxon>
        <taxon>Ascomycota</taxon>
        <taxon>Pezizomycotina</taxon>
        <taxon>Dothideomycetes</taxon>
        <taxon>Pleosporomycetidae</taxon>
        <taxon>Pleosporales</taxon>
        <taxon>Pleosporineae</taxon>
        <taxon>Phaeosphaeriaceae</taxon>
        <taxon>Paraphoma</taxon>
    </lineage>
</organism>
<dbReference type="PANTHER" id="PTHR47657:SF3">
    <property type="entry name" value="ORSELLINIC ACID_F9775 BIOSYNTHESIS CLUSTER PROTEIN D-RELATED"/>
    <property type="match status" value="1"/>
</dbReference>
<reference evidence="2" key="1">
    <citation type="journal article" date="2021" name="Nat. Commun.">
        <title>Genetic determinants of endophytism in the Arabidopsis root mycobiome.</title>
        <authorList>
            <person name="Mesny F."/>
            <person name="Miyauchi S."/>
            <person name="Thiergart T."/>
            <person name="Pickel B."/>
            <person name="Atanasova L."/>
            <person name="Karlsson M."/>
            <person name="Huettel B."/>
            <person name="Barry K.W."/>
            <person name="Haridas S."/>
            <person name="Chen C."/>
            <person name="Bauer D."/>
            <person name="Andreopoulos W."/>
            <person name="Pangilinan J."/>
            <person name="LaButti K."/>
            <person name="Riley R."/>
            <person name="Lipzen A."/>
            <person name="Clum A."/>
            <person name="Drula E."/>
            <person name="Henrissat B."/>
            <person name="Kohler A."/>
            <person name="Grigoriev I.V."/>
            <person name="Martin F.M."/>
            <person name="Hacquard S."/>
        </authorList>
    </citation>
    <scope>NUCLEOTIDE SEQUENCE</scope>
    <source>
        <strain evidence="2">MPI-SDFR-AT-0120</strain>
    </source>
</reference>
<evidence type="ECO:0000313" key="2">
    <source>
        <dbReference type="EMBL" id="KAH7084011.1"/>
    </source>
</evidence>
<name>A0A8K0R2X9_9PLEO</name>
<dbReference type="AlphaFoldDB" id="A0A8K0R2X9"/>
<dbReference type="SMART" id="SM00355">
    <property type="entry name" value="ZnF_C2H2"/>
    <property type="match status" value="2"/>
</dbReference>
<protein>
    <recommendedName>
        <fullName evidence="1">C2H2-type domain-containing protein</fullName>
    </recommendedName>
</protein>
<sequence>MHCSLLYIFLGSQERFTWIQAFHTVRICSTSTLPQRVLICRECQYAIQKSAISSHLLRHKIYREERQILLSYASQLDLLDPDHVVLPHSSSPAIGNLPIIPGFACKVDGCNALCASLKRIKRHQTEAHGQVELSNVENFARSVSLQAFFRGTKLRYFEVNSTRNDNTNTVSSTTTVHAAYTAGESDSYRQNDLGSEPSRHITVVPGKQIVSQSLPGPGVRDCTSSLNLRLDLEAMAYFHHFIMTTSHTLPCPPEHREIWKTQAVQQALKHEWIMCGLLTISANHVALYIHDSEKKQPHLDRSARYSKAFEAGKPVELRLLDDIAGLFADSRNDTAELGGEISWILQCSEWAMIGPDCPINSSHDTYHQKPGLDLIVSTLRWSSKARTGHTSVKSQEELFAQAMGILECHGNNIDSNLPGTSLLPRLRALPELLSQAYGRPDDARDVLVTLATIANLVVCCNSSNATRDVNTTRPSVLDWLGMIPEHFYIMLARDSPAALVLIAYWSILIKNAEEGGMWFFRNLSDMILENVDARLSGVHASIRKLVRGLV</sequence>
<dbReference type="EMBL" id="JAGMVJ010000013">
    <property type="protein sequence ID" value="KAH7084011.1"/>
    <property type="molecule type" value="Genomic_DNA"/>
</dbReference>
<dbReference type="InterPro" id="IPR022698">
    <property type="entry name" value="OrsD"/>
</dbReference>
<evidence type="ECO:0000259" key="1">
    <source>
        <dbReference type="SMART" id="SM00355"/>
    </source>
</evidence>
<feature type="domain" description="C2H2-type" evidence="1">
    <location>
        <begin position="38"/>
        <end position="59"/>
    </location>
</feature>
<keyword evidence="3" id="KW-1185">Reference proteome</keyword>
<dbReference type="GO" id="GO:0000981">
    <property type="term" value="F:DNA-binding transcription factor activity, RNA polymerase II-specific"/>
    <property type="evidence" value="ECO:0007669"/>
    <property type="project" value="TreeGrafter"/>
</dbReference>
<gene>
    <name evidence="2" type="ORF">FB567DRAFT_96485</name>
</gene>
<dbReference type="Proteomes" id="UP000813461">
    <property type="component" value="Unassembled WGS sequence"/>
</dbReference>
<dbReference type="InterPro" id="IPR013087">
    <property type="entry name" value="Znf_C2H2_type"/>
</dbReference>
<proteinExistence type="predicted"/>
<evidence type="ECO:0000313" key="3">
    <source>
        <dbReference type="Proteomes" id="UP000813461"/>
    </source>
</evidence>
<dbReference type="InterPro" id="IPR052400">
    <property type="entry name" value="Zn2-C6_fungal_TF"/>
</dbReference>